<evidence type="ECO:0000256" key="1">
    <source>
        <dbReference type="ARBA" id="ARBA00022598"/>
    </source>
</evidence>
<evidence type="ECO:0000256" key="4">
    <source>
        <dbReference type="ARBA" id="ARBA00023204"/>
    </source>
</evidence>
<evidence type="ECO:0000313" key="8">
    <source>
        <dbReference type="Proteomes" id="UP000694232"/>
    </source>
</evidence>
<evidence type="ECO:0000256" key="2">
    <source>
        <dbReference type="ARBA" id="ARBA00022705"/>
    </source>
</evidence>
<dbReference type="Proteomes" id="UP000694232">
    <property type="component" value="Chromosome 1"/>
</dbReference>
<dbReference type="PROSITE" id="PS50160">
    <property type="entry name" value="DNA_LIGASE_A3"/>
    <property type="match status" value="1"/>
</dbReference>
<evidence type="ECO:0000259" key="6">
    <source>
        <dbReference type="PROSITE" id="PS50160"/>
    </source>
</evidence>
<evidence type="ECO:0000256" key="5">
    <source>
        <dbReference type="SAM" id="SignalP"/>
    </source>
</evidence>
<keyword evidence="2" id="KW-0235">DNA replication</keyword>
<gene>
    <name evidence="7" type="ORF">KNV97_10730</name>
</gene>
<sequence length="282" mass="32030">MPSKTTWLALSLLVPASLEAQTLPPPFMAVIEANSYYDELDLAEYWASEKLDGIRAVWNGTQLLTRAGHPIHAPLWFTRVLPDHALEGELWAGRGHFALVQQTVLDQMPSEQAWEQIRFMLFDLPRANGDYRQRYQSLIKLVEHIDATHIDYVEHQVIKSREALMQQLERLSDANGEGIMLRKISALYRPGRSDDLIKLKQHQDAEAQVIGYRPGKGKYQGLMGAVLVRNSDGTEFAIGSGFSDEQRHSPPEIGSVVTYRFNGLTSQGKPRFARFMRVRRTD</sequence>
<dbReference type="Pfam" id="PF14743">
    <property type="entry name" value="DNA_ligase_OB_2"/>
    <property type="match status" value="1"/>
</dbReference>
<dbReference type="GO" id="GO:0006281">
    <property type="term" value="P:DNA repair"/>
    <property type="evidence" value="ECO:0007669"/>
    <property type="project" value="UniProtKB-KW"/>
</dbReference>
<dbReference type="EMBL" id="CP076643">
    <property type="protein sequence ID" value="QXO18704.1"/>
    <property type="molecule type" value="Genomic_DNA"/>
</dbReference>
<dbReference type="GO" id="GO:0005524">
    <property type="term" value="F:ATP binding"/>
    <property type="evidence" value="ECO:0007669"/>
    <property type="project" value="InterPro"/>
</dbReference>
<keyword evidence="5" id="KW-0732">Signal</keyword>
<dbReference type="PANTHER" id="PTHR47810">
    <property type="entry name" value="DNA LIGASE"/>
    <property type="match status" value="1"/>
</dbReference>
<evidence type="ECO:0000313" key="7">
    <source>
        <dbReference type="EMBL" id="QXO18704.1"/>
    </source>
</evidence>
<dbReference type="GO" id="GO:0003910">
    <property type="term" value="F:DNA ligase (ATP) activity"/>
    <property type="evidence" value="ECO:0007669"/>
    <property type="project" value="UniProtKB-EC"/>
</dbReference>
<organism evidence="7 8">
    <name type="scientific">Vibrio ostreae</name>
    <dbReference type="NCBI Taxonomy" id="2841925"/>
    <lineage>
        <taxon>Bacteria</taxon>
        <taxon>Pseudomonadati</taxon>
        <taxon>Pseudomonadota</taxon>
        <taxon>Gammaproteobacteria</taxon>
        <taxon>Vibrionales</taxon>
        <taxon>Vibrionaceae</taxon>
        <taxon>Vibrio</taxon>
    </lineage>
</organism>
<dbReference type="GO" id="GO:0006260">
    <property type="term" value="P:DNA replication"/>
    <property type="evidence" value="ECO:0007669"/>
    <property type="project" value="UniProtKB-KW"/>
</dbReference>
<keyword evidence="3" id="KW-0227">DNA damage</keyword>
<dbReference type="InterPro" id="IPR029319">
    <property type="entry name" value="DNA_ligase_OB"/>
</dbReference>
<evidence type="ECO:0000256" key="3">
    <source>
        <dbReference type="ARBA" id="ARBA00022763"/>
    </source>
</evidence>
<keyword evidence="4" id="KW-0234">DNA repair</keyword>
<reference evidence="7" key="1">
    <citation type="submission" date="2021-06" db="EMBL/GenBank/DDBJ databases">
        <title>Vibrio nov. sp., novel gut bacterium isolated from Yellow Sea oyster.</title>
        <authorList>
            <person name="Muhammad N."/>
            <person name="Nguyen T.H."/>
            <person name="Lee Y.-J."/>
            <person name="Ko J."/>
            <person name="Kim S.-G."/>
        </authorList>
    </citation>
    <scope>NUCLEOTIDE SEQUENCE</scope>
    <source>
        <strain evidence="7">OG9-811</strain>
    </source>
</reference>
<protein>
    <submittedName>
        <fullName evidence="7">DNA ligase</fullName>
        <ecNumber evidence="7">6.5.1.1</ecNumber>
    </submittedName>
</protein>
<dbReference type="KEGG" id="vos:KNV97_10730"/>
<keyword evidence="8" id="KW-1185">Reference proteome</keyword>
<feature type="chain" id="PRO_5037961709" evidence="5">
    <location>
        <begin position="21"/>
        <end position="282"/>
    </location>
</feature>
<feature type="domain" description="ATP-dependent DNA ligase family profile" evidence="6">
    <location>
        <begin position="133"/>
        <end position="232"/>
    </location>
</feature>
<dbReference type="CDD" id="cd08041">
    <property type="entry name" value="OBF_kDNA_ligase_like"/>
    <property type="match status" value="1"/>
</dbReference>
<dbReference type="EC" id="6.5.1.1" evidence="7"/>
<dbReference type="NCBIfam" id="NF006592">
    <property type="entry name" value="PRK09125.1"/>
    <property type="match status" value="1"/>
</dbReference>
<feature type="signal peptide" evidence="5">
    <location>
        <begin position="1"/>
        <end position="20"/>
    </location>
</feature>
<dbReference type="CDD" id="cd07896">
    <property type="entry name" value="Adenylation_kDNA_ligase_like"/>
    <property type="match status" value="1"/>
</dbReference>
<dbReference type="InterPro" id="IPR012310">
    <property type="entry name" value="DNA_ligase_ATP-dep_cent"/>
</dbReference>
<dbReference type="RefSeq" id="WP_218563079.1">
    <property type="nucleotide sequence ID" value="NZ_CP076643.1"/>
</dbReference>
<dbReference type="Pfam" id="PF01068">
    <property type="entry name" value="DNA_ligase_A_M"/>
    <property type="match status" value="1"/>
</dbReference>
<dbReference type="InterPro" id="IPR050326">
    <property type="entry name" value="NAD_dep_DNA_ligaseB"/>
</dbReference>
<keyword evidence="1 7" id="KW-0436">Ligase</keyword>
<proteinExistence type="predicted"/>
<dbReference type="PANTHER" id="PTHR47810:SF1">
    <property type="entry name" value="DNA LIGASE B"/>
    <property type="match status" value="1"/>
</dbReference>
<name>A0A975UDZ5_9VIBR</name>
<dbReference type="GO" id="GO:0006310">
    <property type="term" value="P:DNA recombination"/>
    <property type="evidence" value="ECO:0007669"/>
    <property type="project" value="InterPro"/>
</dbReference>
<dbReference type="AlphaFoldDB" id="A0A975UDZ5"/>
<accession>A0A975UDZ5</accession>